<dbReference type="Pfam" id="PF07470">
    <property type="entry name" value="Glyco_hydro_88"/>
    <property type="match status" value="1"/>
</dbReference>
<dbReference type="GO" id="GO:0005975">
    <property type="term" value="P:carbohydrate metabolic process"/>
    <property type="evidence" value="ECO:0007669"/>
    <property type="project" value="InterPro"/>
</dbReference>
<proteinExistence type="predicted"/>
<reference evidence="3 4" key="1">
    <citation type="submission" date="2019-02" db="EMBL/GenBank/DDBJ databases">
        <title>Genomic Encyclopedia of Type Strains, Phase IV (KMG-IV): sequencing the most valuable type-strain genomes for metagenomic binning, comparative biology and taxonomic classification.</title>
        <authorList>
            <person name="Goeker M."/>
        </authorList>
    </citation>
    <scope>NUCLEOTIDE SEQUENCE [LARGE SCALE GENOMIC DNA]</scope>
    <source>
        <strain evidence="3 4">DSM 45622</strain>
    </source>
</reference>
<sequence>MGDGHRSLSRRSVLGAGALLALGGATRTTRTGRLLPSPSSRLPLRADVLRLLRRVDDAWIADHPAPGDADWARSTYLGGHLALTRLTGDPRYLRYAGAWADANDRAVPGTPGARTADDLCAAQAYLDLAALTGDRALVRTVVAAADEVVAGPDDAWWWVDALHMAMPVLSRVTALTGDDAYATKLWTMYADTKHRRGLYSYDAELWWRDARFVGGPEFWSRGNGWAAAAHAKVLGTLPRHGRWPEYRSNLQGVARSLLATQRADGAWSVDLGQPGHFPVPETSGTALHVYALAAGVRLGMLDRGATLPAVARGWQALVAAVAPDGSVGRVQPPGDSPESGQPVPVTAEEDFGVGALLLAGCEVARLVG</sequence>
<protein>
    <submittedName>
        <fullName evidence="3">Rhamnogalacturonyl hydrolase YesR</fullName>
    </submittedName>
</protein>
<dbReference type="OrthoDB" id="258246at2"/>
<keyword evidence="1 3" id="KW-0378">Hydrolase</keyword>
<dbReference type="GO" id="GO:0016787">
    <property type="term" value="F:hydrolase activity"/>
    <property type="evidence" value="ECO:0007669"/>
    <property type="project" value="UniProtKB-KW"/>
</dbReference>
<evidence type="ECO:0000313" key="4">
    <source>
        <dbReference type="Proteomes" id="UP000293638"/>
    </source>
</evidence>
<dbReference type="Gene3D" id="1.50.10.10">
    <property type="match status" value="1"/>
</dbReference>
<evidence type="ECO:0000256" key="2">
    <source>
        <dbReference type="SAM" id="MobiDB-lite"/>
    </source>
</evidence>
<accession>A0A4Q7NQF3</accession>
<name>A0A4Q7NQF3_9ACTN</name>
<dbReference type="PROSITE" id="PS51318">
    <property type="entry name" value="TAT"/>
    <property type="match status" value="1"/>
</dbReference>
<dbReference type="InterPro" id="IPR006311">
    <property type="entry name" value="TAT_signal"/>
</dbReference>
<evidence type="ECO:0000313" key="3">
    <source>
        <dbReference type="EMBL" id="RZS87551.1"/>
    </source>
</evidence>
<dbReference type="EMBL" id="SGXD01000003">
    <property type="protein sequence ID" value="RZS87551.1"/>
    <property type="molecule type" value="Genomic_DNA"/>
</dbReference>
<organism evidence="3 4">
    <name type="scientific">Motilibacter rhizosphaerae</name>
    <dbReference type="NCBI Taxonomy" id="598652"/>
    <lineage>
        <taxon>Bacteria</taxon>
        <taxon>Bacillati</taxon>
        <taxon>Actinomycetota</taxon>
        <taxon>Actinomycetes</taxon>
        <taxon>Motilibacterales</taxon>
        <taxon>Motilibacteraceae</taxon>
        <taxon>Motilibacter</taxon>
    </lineage>
</organism>
<dbReference type="PANTHER" id="PTHR33886:SF8">
    <property type="entry name" value="UNSATURATED RHAMNOGALACTURONAN HYDROLASE (EUROFUNG)"/>
    <property type="match status" value="1"/>
</dbReference>
<dbReference type="Proteomes" id="UP000293638">
    <property type="component" value="Unassembled WGS sequence"/>
</dbReference>
<dbReference type="PANTHER" id="PTHR33886">
    <property type="entry name" value="UNSATURATED RHAMNOGALACTURONAN HYDROLASE (EUROFUNG)"/>
    <property type="match status" value="1"/>
</dbReference>
<comment type="caution">
    <text evidence="3">The sequence shown here is derived from an EMBL/GenBank/DDBJ whole genome shotgun (WGS) entry which is preliminary data.</text>
</comment>
<evidence type="ECO:0000256" key="1">
    <source>
        <dbReference type="ARBA" id="ARBA00022801"/>
    </source>
</evidence>
<dbReference type="AlphaFoldDB" id="A0A4Q7NQF3"/>
<dbReference type="SUPFAM" id="SSF48208">
    <property type="entry name" value="Six-hairpin glycosidases"/>
    <property type="match status" value="1"/>
</dbReference>
<feature type="region of interest" description="Disordered" evidence="2">
    <location>
        <begin position="325"/>
        <end position="345"/>
    </location>
</feature>
<dbReference type="InterPro" id="IPR052043">
    <property type="entry name" value="PolySaccharide_Degr_Enz"/>
</dbReference>
<dbReference type="RefSeq" id="WP_130493657.1">
    <property type="nucleotide sequence ID" value="NZ_SGXD01000003.1"/>
</dbReference>
<dbReference type="InterPro" id="IPR008928">
    <property type="entry name" value="6-hairpin_glycosidase_sf"/>
</dbReference>
<keyword evidence="4" id="KW-1185">Reference proteome</keyword>
<dbReference type="InterPro" id="IPR010905">
    <property type="entry name" value="Glyco_hydro_88"/>
</dbReference>
<dbReference type="InterPro" id="IPR012341">
    <property type="entry name" value="6hp_glycosidase-like_sf"/>
</dbReference>
<gene>
    <name evidence="3" type="ORF">EV189_2982</name>
</gene>